<gene>
    <name evidence="1" type="ORF">BaRGS_00009036</name>
</gene>
<name>A0ABD0LJX0_9CAEN</name>
<dbReference type="AlphaFoldDB" id="A0ABD0LJX0"/>
<accession>A0ABD0LJX0</accession>
<evidence type="ECO:0000313" key="1">
    <source>
        <dbReference type="EMBL" id="KAK7499695.1"/>
    </source>
</evidence>
<comment type="caution">
    <text evidence="1">The sequence shown here is derived from an EMBL/GenBank/DDBJ whole genome shotgun (WGS) entry which is preliminary data.</text>
</comment>
<proteinExistence type="predicted"/>
<dbReference type="Proteomes" id="UP001519460">
    <property type="component" value="Unassembled WGS sequence"/>
</dbReference>
<dbReference type="EMBL" id="JACVVK020000042">
    <property type="protein sequence ID" value="KAK7499695.1"/>
    <property type="molecule type" value="Genomic_DNA"/>
</dbReference>
<sequence length="99" mass="10699">MNVTCAWAELCGSGCRSPLVFRPSCLAEHEKPGRVKYWKRNMAHPEVHTTPSQASPLSEQGRGKVLLRLGRENAGGVPAACLSLAHSNASRRVRVLHGG</sequence>
<protein>
    <submittedName>
        <fullName evidence="1">Uncharacterized protein</fullName>
    </submittedName>
</protein>
<evidence type="ECO:0000313" key="2">
    <source>
        <dbReference type="Proteomes" id="UP001519460"/>
    </source>
</evidence>
<reference evidence="1 2" key="1">
    <citation type="journal article" date="2023" name="Sci. Data">
        <title>Genome assembly of the Korean intertidal mud-creeper Batillaria attramentaria.</title>
        <authorList>
            <person name="Patra A.K."/>
            <person name="Ho P.T."/>
            <person name="Jun S."/>
            <person name="Lee S.J."/>
            <person name="Kim Y."/>
            <person name="Won Y.J."/>
        </authorList>
    </citation>
    <scope>NUCLEOTIDE SEQUENCE [LARGE SCALE GENOMIC DNA]</scope>
    <source>
        <strain evidence="1">Wonlab-2016</strain>
    </source>
</reference>
<organism evidence="1 2">
    <name type="scientific">Batillaria attramentaria</name>
    <dbReference type="NCBI Taxonomy" id="370345"/>
    <lineage>
        <taxon>Eukaryota</taxon>
        <taxon>Metazoa</taxon>
        <taxon>Spiralia</taxon>
        <taxon>Lophotrochozoa</taxon>
        <taxon>Mollusca</taxon>
        <taxon>Gastropoda</taxon>
        <taxon>Caenogastropoda</taxon>
        <taxon>Sorbeoconcha</taxon>
        <taxon>Cerithioidea</taxon>
        <taxon>Batillariidae</taxon>
        <taxon>Batillaria</taxon>
    </lineage>
</organism>
<keyword evidence="2" id="KW-1185">Reference proteome</keyword>